<dbReference type="Gene3D" id="3.30.420.40">
    <property type="match status" value="2"/>
</dbReference>
<dbReference type="InterPro" id="IPR050696">
    <property type="entry name" value="FtsA/MreB"/>
</dbReference>
<comment type="caution">
    <text evidence="1">The sequence shown here is derived from an EMBL/GenBank/DDBJ whole genome shotgun (WGS) entry which is preliminary data.</text>
</comment>
<dbReference type="AlphaFoldDB" id="A0A7W2IU04"/>
<evidence type="ECO:0000313" key="2">
    <source>
        <dbReference type="Proteomes" id="UP000571701"/>
    </source>
</evidence>
<dbReference type="PANTHER" id="PTHR32432">
    <property type="entry name" value="CELL DIVISION PROTEIN FTSA-RELATED"/>
    <property type="match status" value="1"/>
</dbReference>
<dbReference type="RefSeq" id="WP_182108767.1">
    <property type="nucleotide sequence ID" value="NZ_JACFYF010000005.1"/>
</dbReference>
<dbReference type="SUPFAM" id="SSF53067">
    <property type="entry name" value="Actin-like ATPase domain"/>
    <property type="match status" value="1"/>
</dbReference>
<dbReference type="NCBIfam" id="TIGR01175">
    <property type="entry name" value="pilM"/>
    <property type="match status" value="1"/>
</dbReference>
<sequence length="332" mass="37336">MSLSFITGIDIGHYSIKAVAIKPVKGTLVLSDFRELVIEERIFADNHLLNYQKIVNKLKELRKALPLLSRKVALSVPDSSVISKVLQIDRDLSAQEKEYAIIEAFSHQSPFDIDEISLDYCTLPLTKPSALTEPIQIYATKKEVVNNRIDVCRKAGLTPILLDVHAHGLVRLWQEIALSQQRDHWLLLEVGHTRSSMVMDFDEQAPWCKELAVGLDVISHTMGEESAMRHDATMHFIDTLIERIQRQLQLIGSMEKQQLQGIWLTGGGANTPMLAEELARRLGVDCELFNPLSLFTHSKRVKHQQMSAGYSYACATGIALQGLDWMEQGHAS</sequence>
<dbReference type="EMBL" id="JACFYF010000005">
    <property type="protein sequence ID" value="MBA5762743.1"/>
    <property type="molecule type" value="Genomic_DNA"/>
</dbReference>
<dbReference type="Gene3D" id="3.30.1490.300">
    <property type="match status" value="1"/>
</dbReference>
<dbReference type="Pfam" id="PF11104">
    <property type="entry name" value="PilM_2"/>
    <property type="match status" value="2"/>
</dbReference>
<name>A0A7W2IU04_9VIBR</name>
<dbReference type="PIRSF" id="PIRSF019169">
    <property type="entry name" value="PilM"/>
    <property type="match status" value="1"/>
</dbReference>
<dbReference type="InterPro" id="IPR043129">
    <property type="entry name" value="ATPase_NBD"/>
</dbReference>
<dbReference type="PANTHER" id="PTHR32432:SF3">
    <property type="entry name" value="ETHANOLAMINE UTILIZATION PROTEIN EUTJ"/>
    <property type="match status" value="1"/>
</dbReference>
<dbReference type="InterPro" id="IPR005883">
    <property type="entry name" value="PilM"/>
</dbReference>
<gene>
    <name evidence="1" type="primary">pilM</name>
    <name evidence="1" type="ORF">H2O73_10345</name>
</gene>
<dbReference type="CDD" id="cd24049">
    <property type="entry name" value="ASKHA_NBD_PilM"/>
    <property type="match status" value="1"/>
</dbReference>
<reference evidence="1 2" key="1">
    <citation type="submission" date="2020-07" db="EMBL/GenBank/DDBJ databases">
        <title>Vibrio marinisediminis sp. nov., isolated from marine sediment.</title>
        <authorList>
            <person name="Ji X."/>
        </authorList>
    </citation>
    <scope>NUCLEOTIDE SEQUENCE [LARGE SCALE GENOMIC DNA]</scope>
    <source>
        <strain evidence="1 2">404</strain>
    </source>
</reference>
<evidence type="ECO:0000313" key="1">
    <source>
        <dbReference type="EMBL" id="MBA5762743.1"/>
    </source>
</evidence>
<protein>
    <submittedName>
        <fullName evidence="1">Type IV pilus assembly protein PilM</fullName>
    </submittedName>
</protein>
<keyword evidence="2" id="KW-1185">Reference proteome</keyword>
<organism evidence="1 2">
    <name type="scientific">Vibrio marinisediminis</name>
    <dbReference type="NCBI Taxonomy" id="2758441"/>
    <lineage>
        <taxon>Bacteria</taxon>
        <taxon>Pseudomonadati</taxon>
        <taxon>Pseudomonadota</taxon>
        <taxon>Gammaproteobacteria</taxon>
        <taxon>Vibrionales</taxon>
        <taxon>Vibrionaceae</taxon>
        <taxon>Vibrio</taxon>
    </lineage>
</organism>
<proteinExistence type="predicted"/>
<dbReference type="Proteomes" id="UP000571701">
    <property type="component" value="Unassembled WGS sequence"/>
</dbReference>
<accession>A0A7W2IU04</accession>